<name>A0A069D3K9_9BACE</name>
<proteinExistence type="predicted"/>
<accession>A0A069D3K9</accession>
<evidence type="ECO:0000313" key="1">
    <source>
        <dbReference type="EMBL" id="GAK36866.1"/>
    </source>
</evidence>
<dbReference type="AlphaFoldDB" id="A0A069D3K9"/>
<reference evidence="1 2" key="1">
    <citation type="journal article" date="2015" name="Microbes Environ.">
        <title>Distribution and evolution of nitrogen fixation genes in the phylum bacteroidetes.</title>
        <authorList>
            <person name="Inoue J."/>
            <person name="Oshima K."/>
            <person name="Suda W."/>
            <person name="Sakamoto M."/>
            <person name="Iino T."/>
            <person name="Noda S."/>
            <person name="Hongoh Y."/>
            <person name="Hattori M."/>
            <person name="Ohkuma M."/>
        </authorList>
    </citation>
    <scope>NUCLEOTIDE SEQUENCE [LARGE SCALE GENOMIC DNA]</scope>
    <source>
        <strain evidence="1 2">JCM 15093</strain>
    </source>
</reference>
<dbReference type="EMBL" id="BAJS01000010">
    <property type="protein sequence ID" value="GAK36866.1"/>
    <property type="molecule type" value="Genomic_DNA"/>
</dbReference>
<dbReference type="Proteomes" id="UP000027601">
    <property type="component" value="Unassembled WGS sequence"/>
</dbReference>
<protein>
    <submittedName>
        <fullName evidence="1">Uncharacterized protein</fullName>
    </submittedName>
</protein>
<comment type="caution">
    <text evidence="1">The sequence shown here is derived from an EMBL/GenBank/DDBJ whole genome shotgun (WGS) entry which is preliminary data.</text>
</comment>
<sequence length="79" mass="9250">MEMWSNYSEYLGIDELRFSNYYAGRKRAIGIEIETIKSVTPINLISLKKVDANFHPPQVYRYVTNEQVCETITKFLALK</sequence>
<gene>
    <name evidence="1" type="ORF">JCM15093_2066</name>
</gene>
<evidence type="ECO:0000313" key="2">
    <source>
        <dbReference type="Proteomes" id="UP000027601"/>
    </source>
</evidence>
<organism evidence="1 2">
    <name type="scientific">Bacteroides graminisolvens DSM 19988 = JCM 15093</name>
    <dbReference type="NCBI Taxonomy" id="1121097"/>
    <lineage>
        <taxon>Bacteria</taxon>
        <taxon>Pseudomonadati</taxon>
        <taxon>Bacteroidota</taxon>
        <taxon>Bacteroidia</taxon>
        <taxon>Bacteroidales</taxon>
        <taxon>Bacteroidaceae</taxon>
        <taxon>Bacteroides</taxon>
    </lineage>
</organism>
<keyword evidence="2" id="KW-1185">Reference proteome</keyword>